<keyword evidence="1" id="KW-0472">Membrane</keyword>
<gene>
    <name evidence="2" type="ORF">Enr13x_49820</name>
</gene>
<feature type="transmembrane region" description="Helical" evidence="1">
    <location>
        <begin position="314"/>
        <end position="339"/>
    </location>
</feature>
<evidence type="ECO:0008006" key="4">
    <source>
        <dbReference type="Google" id="ProtNLM"/>
    </source>
</evidence>
<dbReference type="AlphaFoldDB" id="A0A518HW82"/>
<protein>
    <recommendedName>
        <fullName evidence="4">DoxX</fullName>
    </recommendedName>
</protein>
<sequence length="354" mass="39413">MNGLPVSEWKPIRPLARLPPRSPPTTLPTNSPLELPEIVRNLLLTPLRLAVGWGISPRILGIIAITMLVLLRLTIGWHFHSEGSEKYRKGDWDAAPFFANAKGPFANEFRKTVWDYDGKVRRDPEFTRWWLEQYRDQAADYYTFGDKELAVANEALEKLLEDHEVVLQDYADELEEYDLGQLRLEMLNTEGDRVGVESLAGQIETVRKENDAKLKPALAAIDDLWAGYEGTINSLAAPNQRQASPPLDLVKPRTAVVDTSVINRYVPYFDLAVGWCLLLGLFTPVAALAAAGFLGSVFLSQYPPGTGPTSSNYQLIECMACFVLAATGAGRFAGLDYFIHLLIRRSVAKHAADK</sequence>
<name>A0A518HW82_9BACT</name>
<accession>A0A518HW82</accession>
<dbReference type="KEGG" id="snep:Enr13x_49820"/>
<dbReference type="EMBL" id="CP037423">
    <property type="protein sequence ID" value="QDV45108.1"/>
    <property type="molecule type" value="Genomic_DNA"/>
</dbReference>
<evidence type="ECO:0000313" key="3">
    <source>
        <dbReference type="Proteomes" id="UP000319004"/>
    </source>
</evidence>
<evidence type="ECO:0000256" key="1">
    <source>
        <dbReference type="SAM" id="Phobius"/>
    </source>
</evidence>
<keyword evidence="1" id="KW-1133">Transmembrane helix</keyword>
<proteinExistence type="predicted"/>
<keyword evidence="3" id="KW-1185">Reference proteome</keyword>
<organism evidence="2 3">
    <name type="scientific">Stieleria neptunia</name>
    <dbReference type="NCBI Taxonomy" id="2527979"/>
    <lineage>
        <taxon>Bacteria</taxon>
        <taxon>Pseudomonadati</taxon>
        <taxon>Planctomycetota</taxon>
        <taxon>Planctomycetia</taxon>
        <taxon>Pirellulales</taxon>
        <taxon>Pirellulaceae</taxon>
        <taxon>Stieleria</taxon>
    </lineage>
</organism>
<dbReference type="Proteomes" id="UP000319004">
    <property type="component" value="Chromosome"/>
</dbReference>
<reference evidence="2 3" key="1">
    <citation type="submission" date="2019-03" db="EMBL/GenBank/DDBJ databases">
        <title>Deep-cultivation of Planctomycetes and their phenomic and genomic characterization uncovers novel biology.</title>
        <authorList>
            <person name="Wiegand S."/>
            <person name="Jogler M."/>
            <person name="Boedeker C."/>
            <person name="Pinto D."/>
            <person name="Vollmers J."/>
            <person name="Rivas-Marin E."/>
            <person name="Kohn T."/>
            <person name="Peeters S.H."/>
            <person name="Heuer A."/>
            <person name="Rast P."/>
            <person name="Oberbeckmann S."/>
            <person name="Bunk B."/>
            <person name="Jeske O."/>
            <person name="Meyerdierks A."/>
            <person name="Storesund J.E."/>
            <person name="Kallscheuer N."/>
            <person name="Luecker S."/>
            <person name="Lage O.M."/>
            <person name="Pohl T."/>
            <person name="Merkel B.J."/>
            <person name="Hornburger P."/>
            <person name="Mueller R.-W."/>
            <person name="Bruemmer F."/>
            <person name="Labrenz M."/>
            <person name="Spormann A.M."/>
            <person name="Op den Camp H."/>
            <person name="Overmann J."/>
            <person name="Amann R."/>
            <person name="Jetten M.S.M."/>
            <person name="Mascher T."/>
            <person name="Medema M.H."/>
            <person name="Devos D.P."/>
            <person name="Kaster A.-K."/>
            <person name="Ovreas L."/>
            <person name="Rohde M."/>
            <person name="Galperin M.Y."/>
            <person name="Jogler C."/>
        </authorList>
    </citation>
    <scope>NUCLEOTIDE SEQUENCE [LARGE SCALE GENOMIC DNA]</scope>
    <source>
        <strain evidence="2 3">Enr13</strain>
    </source>
</reference>
<keyword evidence="1" id="KW-0812">Transmembrane</keyword>
<feature type="transmembrane region" description="Helical" evidence="1">
    <location>
        <begin position="59"/>
        <end position="79"/>
    </location>
</feature>
<evidence type="ECO:0000313" key="2">
    <source>
        <dbReference type="EMBL" id="QDV45108.1"/>
    </source>
</evidence>
<feature type="transmembrane region" description="Helical" evidence="1">
    <location>
        <begin position="272"/>
        <end position="294"/>
    </location>
</feature>